<gene>
    <name evidence="3" type="ORF">ITX44_17215</name>
</gene>
<feature type="region of interest" description="Disordered" evidence="1">
    <location>
        <begin position="73"/>
        <end position="100"/>
    </location>
</feature>
<accession>A0ABS2TSE6</accession>
<evidence type="ECO:0000256" key="1">
    <source>
        <dbReference type="SAM" id="MobiDB-lite"/>
    </source>
</evidence>
<dbReference type="Proteomes" id="UP000749040">
    <property type="component" value="Unassembled WGS sequence"/>
</dbReference>
<evidence type="ECO:0000313" key="3">
    <source>
        <dbReference type="EMBL" id="MBM9506260.1"/>
    </source>
</evidence>
<feature type="region of interest" description="Disordered" evidence="1">
    <location>
        <begin position="1"/>
        <end position="21"/>
    </location>
</feature>
<dbReference type="EMBL" id="JADKYB010000008">
    <property type="protein sequence ID" value="MBM9506260.1"/>
    <property type="molecule type" value="Genomic_DNA"/>
</dbReference>
<evidence type="ECO:0000259" key="2">
    <source>
        <dbReference type="Pfam" id="PF26450"/>
    </source>
</evidence>
<name>A0ABS2TSE6_9ACTN</name>
<comment type="caution">
    <text evidence="3">The sequence shown here is derived from an EMBL/GenBank/DDBJ whole genome shotgun (WGS) entry which is preliminary data.</text>
</comment>
<feature type="domain" description="DUF8129" evidence="2">
    <location>
        <begin position="27"/>
        <end position="71"/>
    </location>
</feature>
<dbReference type="RefSeq" id="WP_205358115.1">
    <property type="nucleotide sequence ID" value="NZ_JADKYB010000008.1"/>
</dbReference>
<proteinExistence type="predicted"/>
<protein>
    <recommendedName>
        <fullName evidence="2">DUF8129 domain-containing protein</fullName>
    </recommendedName>
</protein>
<sequence>MLRASRDVNDSGAGEEPPIADYDHMTVRAVEGCARSLTYEQLTAVLDYECAHQARTPVIRLLTARLRLLREERSAGERSGGYGPAPRSSVPGRHIGGAEP</sequence>
<reference evidence="3 4" key="1">
    <citation type="submission" date="2021-01" db="EMBL/GenBank/DDBJ databases">
        <title>Streptomyces acididurans sp. nov., isolated from a peat swamp forest soil.</title>
        <authorList>
            <person name="Chantavorakit T."/>
            <person name="Duangmal K."/>
        </authorList>
    </citation>
    <scope>NUCLEOTIDE SEQUENCE [LARGE SCALE GENOMIC DNA]</scope>
    <source>
        <strain evidence="3 4">KK5PA1</strain>
    </source>
</reference>
<organism evidence="3 4">
    <name type="scientific">Actinacidiphila acididurans</name>
    <dbReference type="NCBI Taxonomy" id="2784346"/>
    <lineage>
        <taxon>Bacteria</taxon>
        <taxon>Bacillati</taxon>
        <taxon>Actinomycetota</taxon>
        <taxon>Actinomycetes</taxon>
        <taxon>Kitasatosporales</taxon>
        <taxon>Streptomycetaceae</taxon>
        <taxon>Actinacidiphila</taxon>
    </lineage>
</organism>
<evidence type="ECO:0000313" key="4">
    <source>
        <dbReference type="Proteomes" id="UP000749040"/>
    </source>
</evidence>
<keyword evidence="4" id="KW-1185">Reference proteome</keyword>
<dbReference type="InterPro" id="IPR058442">
    <property type="entry name" value="DUF8129"/>
</dbReference>
<dbReference type="Pfam" id="PF26450">
    <property type="entry name" value="DUF8129"/>
    <property type="match status" value="1"/>
</dbReference>